<feature type="transmembrane region" description="Helical" evidence="10">
    <location>
        <begin position="431"/>
        <end position="448"/>
    </location>
</feature>
<comment type="catalytic activity">
    <reaction evidence="9 10">
        <text>a long-chain fatty acyl-CoA + 2 NADPH + 2 H(+) = a long-chain primary fatty alcohol + 2 NADP(+) + CoA</text>
        <dbReference type="Rhea" id="RHEA:52716"/>
        <dbReference type="ChEBI" id="CHEBI:15378"/>
        <dbReference type="ChEBI" id="CHEBI:57287"/>
        <dbReference type="ChEBI" id="CHEBI:57783"/>
        <dbReference type="ChEBI" id="CHEBI:58349"/>
        <dbReference type="ChEBI" id="CHEBI:77396"/>
        <dbReference type="ChEBI" id="CHEBI:83139"/>
        <dbReference type="EC" id="1.2.1.84"/>
    </reaction>
</comment>
<keyword evidence="3 10" id="KW-0444">Lipid biosynthesis</keyword>
<dbReference type="CDD" id="cd09071">
    <property type="entry name" value="FAR_C"/>
    <property type="match status" value="1"/>
</dbReference>
<evidence type="ECO:0000256" key="3">
    <source>
        <dbReference type="ARBA" id="ARBA00022516"/>
    </source>
</evidence>
<dbReference type="InterPro" id="IPR026055">
    <property type="entry name" value="FAR"/>
</dbReference>
<keyword evidence="14" id="KW-1185">Reference proteome</keyword>
<dbReference type="PANTHER" id="PTHR11011">
    <property type="entry name" value="MALE STERILITY PROTEIN 2-RELATED"/>
    <property type="match status" value="1"/>
</dbReference>
<dbReference type="InterPro" id="IPR033640">
    <property type="entry name" value="FAR_C"/>
</dbReference>
<dbReference type="GO" id="GO:0035336">
    <property type="term" value="P:long-chain fatty-acyl-CoA metabolic process"/>
    <property type="evidence" value="ECO:0007669"/>
    <property type="project" value="TreeGrafter"/>
</dbReference>
<feature type="domain" description="Thioester reductase (TE)" evidence="12">
    <location>
        <begin position="90"/>
        <end position="360"/>
    </location>
</feature>
<evidence type="ECO:0000256" key="8">
    <source>
        <dbReference type="ARBA" id="ARBA00023136"/>
    </source>
</evidence>
<dbReference type="FunFam" id="3.40.50.720:FF:000143">
    <property type="entry name" value="Fatty acyl-CoA reductase"/>
    <property type="match status" value="1"/>
</dbReference>
<evidence type="ECO:0000256" key="4">
    <source>
        <dbReference type="ARBA" id="ARBA00022692"/>
    </source>
</evidence>
<evidence type="ECO:0000256" key="5">
    <source>
        <dbReference type="ARBA" id="ARBA00022857"/>
    </source>
</evidence>
<comment type="similarity">
    <text evidence="2 10">Belongs to the fatty acyl-CoA reductase family.</text>
</comment>
<evidence type="ECO:0000313" key="13">
    <source>
        <dbReference type="EMBL" id="KAJ8737034.1"/>
    </source>
</evidence>
<evidence type="ECO:0000259" key="11">
    <source>
        <dbReference type="Pfam" id="PF03015"/>
    </source>
</evidence>
<dbReference type="Proteomes" id="UP001231518">
    <property type="component" value="Chromosome 1"/>
</dbReference>
<dbReference type="Pfam" id="PF03015">
    <property type="entry name" value="Sterile"/>
    <property type="match status" value="1"/>
</dbReference>
<feature type="domain" description="Fatty acyl-CoA reductase C-terminal" evidence="11">
    <location>
        <begin position="433"/>
        <end position="525"/>
    </location>
</feature>
<dbReference type="CDD" id="cd05236">
    <property type="entry name" value="FAR-N_SDR_e"/>
    <property type="match status" value="1"/>
</dbReference>
<organism evidence="13 14">
    <name type="scientific">Mythimna separata</name>
    <name type="common">Oriental armyworm</name>
    <name type="synonym">Pseudaletia separata</name>
    <dbReference type="NCBI Taxonomy" id="271217"/>
    <lineage>
        <taxon>Eukaryota</taxon>
        <taxon>Metazoa</taxon>
        <taxon>Ecdysozoa</taxon>
        <taxon>Arthropoda</taxon>
        <taxon>Hexapoda</taxon>
        <taxon>Insecta</taxon>
        <taxon>Pterygota</taxon>
        <taxon>Neoptera</taxon>
        <taxon>Endopterygota</taxon>
        <taxon>Lepidoptera</taxon>
        <taxon>Glossata</taxon>
        <taxon>Ditrysia</taxon>
        <taxon>Noctuoidea</taxon>
        <taxon>Noctuidae</taxon>
        <taxon>Noctuinae</taxon>
        <taxon>Hadenini</taxon>
        <taxon>Mythimna</taxon>
    </lineage>
</organism>
<dbReference type="EC" id="1.2.1.84" evidence="10"/>
<comment type="subcellular location">
    <subcellularLocation>
        <location evidence="1">Membrane</location>
        <topology evidence="1">Multi-pass membrane protein</topology>
    </subcellularLocation>
</comment>
<evidence type="ECO:0000256" key="2">
    <source>
        <dbReference type="ARBA" id="ARBA00005928"/>
    </source>
</evidence>
<keyword evidence="7 10" id="KW-0443">Lipid metabolism</keyword>
<dbReference type="Pfam" id="PF07993">
    <property type="entry name" value="NAD_binding_4"/>
    <property type="match status" value="1"/>
</dbReference>
<dbReference type="SUPFAM" id="SSF51735">
    <property type="entry name" value="NAD(P)-binding Rossmann-fold domains"/>
    <property type="match status" value="1"/>
</dbReference>
<evidence type="ECO:0000256" key="10">
    <source>
        <dbReference type="RuleBase" id="RU363097"/>
    </source>
</evidence>
<evidence type="ECO:0000313" key="14">
    <source>
        <dbReference type="Proteomes" id="UP001231518"/>
    </source>
</evidence>
<evidence type="ECO:0000256" key="1">
    <source>
        <dbReference type="ARBA" id="ARBA00004141"/>
    </source>
</evidence>
<proteinExistence type="inferred from homology"/>
<feature type="transmembrane region" description="Helical" evidence="10">
    <location>
        <begin position="539"/>
        <end position="563"/>
    </location>
</feature>
<evidence type="ECO:0000256" key="6">
    <source>
        <dbReference type="ARBA" id="ARBA00022989"/>
    </source>
</evidence>
<evidence type="ECO:0000256" key="7">
    <source>
        <dbReference type="ARBA" id="ARBA00023098"/>
    </source>
</evidence>
<evidence type="ECO:0000259" key="12">
    <source>
        <dbReference type="Pfam" id="PF07993"/>
    </source>
</evidence>
<dbReference type="GO" id="GO:0016020">
    <property type="term" value="C:membrane"/>
    <property type="evidence" value="ECO:0007669"/>
    <property type="project" value="UniProtKB-SubCell"/>
</dbReference>
<dbReference type="InterPro" id="IPR013120">
    <property type="entry name" value="FAR_NAD-bd"/>
</dbReference>
<keyword evidence="8 10" id="KW-0472">Membrane</keyword>
<comment type="function">
    <text evidence="10">Catalyzes the reduction of fatty acyl-CoA to fatty alcohols.</text>
</comment>
<keyword evidence="10" id="KW-0560">Oxidoreductase</keyword>
<dbReference type="InterPro" id="IPR036291">
    <property type="entry name" value="NAD(P)-bd_dom_sf"/>
</dbReference>
<dbReference type="AlphaFoldDB" id="A0AAD8E0X4"/>
<dbReference type="GO" id="GO:0005777">
    <property type="term" value="C:peroxisome"/>
    <property type="evidence" value="ECO:0007669"/>
    <property type="project" value="TreeGrafter"/>
</dbReference>
<accession>A0AAD8E0X4</accession>
<comment type="caution">
    <text evidence="13">The sequence shown here is derived from an EMBL/GenBank/DDBJ whole genome shotgun (WGS) entry which is preliminary data.</text>
</comment>
<dbReference type="GO" id="GO:0080019">
    <property type="term" value="F:alcohol-forming very long-chain fatty acyl-CoA reductase activity"/>
    <property type="evidence" value="ECO:0007669"/>
    <property type="project" value="InterPro"/>
</dbReference>
<evidence type="ECO:0000256" key="9">
    <source>
        <dbReference type="ARBA" id="ARBA00052530"/>
    </source>
</evidence>
<gene>
    <name evidence="13" type="ORF">PYW07_000305</name>
</gene>
<dbReference type="GO" id="GO:0102965">
    <property type="term" value="F:alcohol-forming long-chain fatty acyl-CoA reductase activity"/>
    <property type="evidence" value="ECO:0007669"/>
    <property type="project" value="UniProtKB-EC"/>
</dbReference>
<keyword evidence="5 10" id="KW-0521">NADP</keyword>
<reference evidence="13" key="1">
    <citation type="submission" date="2023-03" db="EMBL/GenBank/DDBJ databases">
        <title>Chromosome-level genomes of two armyworms, Mythimna separata and Mythimna loreyi, provide insights into the biosynthesis and reception of sex pheromones.</title>
        <authorList>
            <person name="Zhao H."/>
        </authorList>
    </citation>
    <scope>NUCLEOTIDE SEQUENCE</scope>
    <source>
        <strain evidence="13">BeijingLab</strain>
        <tissue evidence="13">Pupa</tissue>
    </source>
</reference>
<keyword evidence="6 10" id="KW-1133">Transmembrane helix</keyword>
<dbReference type="Gene3D" id="3.40.50.720">
    <property type="entry name" value="NAD(P)-binding Rossmann-like Domain"/>
    <property type="match status" value="1"/>
</dbReference>
<dbReference type="EMBL" id="JARGEI010000001">
    <property type="protein sequence ID" value="KAJ8737034.1"/>
    <property type="molecule type" value="Genomic_DNA"/>
</dbReference>
<keyword evidence="4 10" id="KW-0812">Transmembrane</keyword>
<name>A0AAD8E0X4_MYTSE</name>
<protein>
    <recommendedName>
        <fullName evidence="10">Fatty acyl-CoA reductase</fullName>
        <ecNumber evidence="10">1.2.1.84</ecNumber>
    </recommendedName>
</protein>
<sequence>MTSGDDYADSNDICSSLGFSCVQWNKTIHLTRRRYSSDCWETNTMVIPAGCECMWPVHRLGDMNLRINTNKNKMPSPTIREFYKGRNILVTGGTGFMGKVLIEKVLYSIPDVGNIYILMRPKRGKSVGQRIEDMQRLKLFDRLKSENPSALKKMKPLQGDVLFDQLGLSDSDIEMLSNEVSIVFHFAATLRLEAPLKDNVSMNTIGTQRALDMARRFKNLVVFVHLSTAFCYPDYEVLNERCHAPPVQPEKVMKLIQWLDDRQLALLTPSLLGPHPNCYTFSKRLAENLVEEAHQDMRVVIARPSIVCPSVKEPMPGWVDNLNGPVGVMLGAGKGVIRTMLCNGALVAQVTPVDIAINAIIAIGMIEGSRTDKPESLPVYNVNNGHHQPTTWGDVLNIAKAYGRKYPLSWPLWYPNGDITTNQFLHEYRRIFYHLVPAYLIDFLLFLLGQKRIMVRIQERISQGLEVLQYFTMRPWNFPCANYDAVRLKLTPEEQVIFNTDITDQNREEYMANCVEGGRTYCFKEDPSKVVMNRTYHNFLYLLDWFVKIMFWLFVLSCLASWFQPVKSIFAIGEPVVKHLPFLGPVVSKIEEL</sequence>
<dbReference type="PANTHER" id="PTHR11011:SF12">
    <property type="entry name" value="FATTY ACYL-COA REDUCTASE"/>
    <property type="match status" value="1"/>
</dbReference>